<keyword evidence="12" id="KW-1185">Reference proteome</keyword>
<sequence length="142" mass="16431">MFQNKMMNTMFVIILTMTLVGVVVWMLLHHFSTSEAGAEPTIDEIIENSWQTEEITTNLADNHYLRAQFQIHADSKKAREELEKRDFQVNNIIIHQLANMSSSDIDSEEGIQELETTVRSQINETMQTGDVIRVYTTKRIIQ</sequence>
<comment type="subcellular location">
    <subcellularLocation>
        <location evidence="2">Cell membrane</location>
        <topology evidence="2">Single-pass membrane protein</topology>
    </subcellularLocation>
</comment>
<feature type="transmembrane region" description="Helical" evidence="10">
    <location>
        <begin position="6"/>
        <end position="28"/>
    </location>
</feature>
<evidence type="ECO:0000256" key="9">
    <source>
        <dbReference type="ARBA" id="ARBA00023136"/>
    </source>
</evidence>
<dbReference type="GO" id="GO:0005886">
    <property type="term" value="C:plasma membrane"/>
    <property type="evidence" value="ECO:0007669"/>
    <property type="project" value="UniProtKB-SubCell"/>
</dbReference>
<dbReference type="InterPro" id="IPR005503">
    <property type="entry name" value="FliL"/>
</dbReference>
<dbReference type="GO" id="GO:0006935">
    <property type="term" value="P:chemotaxis"/>
    <property type="evidence" value="ECO:0007669"/>
    <property type="project" value="UniProtKB-KW"/>
</dbReference>
<evidence type="ECO:0000256" key="10">
    <source>
        <dbReference type="RuleBase" id="RU364125"/>
    </source>
</evidence>
<protein>
    <recommendedName>
        <fullName evidence="10">Flagellar protein FliL</fullName>
    </recommendedName>
</protein>
<dbReference type="RefSeq" id="WP_091270390.1">
    <property type="nucleotide sequence ID" value="NZ_FNDK01000001.1"/>
</dbReference>
<keyword evidence="6 10" id="KW-0812">Transmembrane</keyword>
<evidence type="ECO:0000256" key="1">
    <source>
        <dbReference type="ARBA" id="ARBA00002254"/>
    </source>
</evidence>
<comment type="similarity">
    <text evidence="3 10">Belongs to the FliL family.</text>
</comment>
<dbReference type="Pfam" id="PF03748">
    <property type="entry name" value="FliL"/>
    <property type="match status" value="1"/>
</dbReference>
<evidence type="ECO:0000256" key="4">
    <source>
        <dbReference type="ARBA" id="ARBA00022475"/>
    </source>
</evidence>
<keyword evidence="5 10" id="KW-0145">Chemotaxis</keyword>
<dbReference type="AlphaFoldDB" id="A0A1G7YP51"/>
<dbReference type="GO" id="GO:0009425">
    <property type="term" value="C:bacterial-type flagellum basal body"/>
    <property type="evidence" value="ECO:0007669"/>
    <property type="project" value="InterPro"/>
</dbReference>
<dbReference type="OrthoDB" id="2381796at2"/>
<accession>A0A1G7YP51</accession>
<keyword evidence="11" id="KW-0966">Cell projection</keyword>
<keyword evidence="11" id="KW-0282">Flagellum</keyword>
<evidence type="ECO:0000256" key="2">
    <source>
        <dbReference type="ARBA" id="ARBA00004162"/>
    </source>
</evidence>
<dbReference type="GO" id="GO:0071978">
    <property type="term" value="P:bacterial-type flagellum-dependent swarming motility"/>
    <property type="evidence" value="ECO:0007669"/>
    <property type="project" value="TreeGrafter"/>
</dbReference>
<reference evidence="11 12" key="1">
    <citation type="submission" date="2016-10" db="EMBL/GenBank/DDBJ databases">
        <authorList>
            <person name="de Groot N.N."/>
        </authorList>
    </citation>
    <scope>NUCLEOTIDE SEQUENCE [LARGE SCALE GENOMIC DNA]</scope>
    <source>
        <strain evidence="11 12">DSM 21632</strain>
    </source>
</reference>
<dbReference type="PANTHER" id="PTHR35091:SF2">
    <property type="entry name" value="FLAGELLAR PROTEIN FLIL"/>
    <property type="match status" value="1"/>
</dbReference>
<keyword evidence="8 10" id="KW-1133">Transmembrane helix</keyword>
<dbReference type="EMBL" id="FNDK01000001">
    <property type="protein sequence ID" value="SDG98106.1"/>
    <property type="molecule type" value="Genomic_DNA"/>
</dbReference>
<dbReference type="STRING" id="568899.SAMN05192534_101219"/>
<evidence type="ECO:0000256" key="7">
    <source>
        <dbReference type="ARBA" id="ARBA00022779"/>
    </source>
</evidence>
<keyword evidence="7 10" id="KW-0283">Flagellar rotation</keyword>
<evidence type="ECO:0000313" key="12">
    <source>
        <dbReference type="Proteomes" id="UP000199163"/>
    </source>
</evidence>
<name>A0A1G7YP51_9BACI</name>
<evidence type="ECO:0000313" key="11">
    <source>
        <dbReference type="EMBL" id="SDG98106.1"/>
    </source>
</evidence>
<keyword evidence="11" id="KW-0969">Cilium</keyword>
<dbReference type="NCBIfam" id="NF005826">
    <property type="entry name" value="PRK07718.1"/>
    <property type="match status" value="1"/>
</dbReference>
<evidence type="ECO:0000256" key="5">
    <source>
        <dbReference type="ARBA" id="ARBA00022500"/>
    </source>
</evidence>
<organism evidence="11 12">
    <name type="scientific">Alteribacillus persepolensis</name>
    <dbReference type="NCBI Taxonomy" id="568899"/>
    <lineage>
        <taxon>Bacteria</taxon>
        <taxon>Bacillati</taxon>
        <taxon>Bacillota</taxon>
        <taxon>Bacilli</taxon>
        <taxon>Bacillales</taxon>
        <taxon>Bacillaceae</taxon>
        <taxon>Alteribacillus</taxon>
    </lineage>
</organism>
<dbReference type="Proteomes" id="UP000199163">
    <property type="component" value="Unassembled WGS sequence"/>
</dbReference>
<dbReference type="PANTHER" id="PTHR35091">
    <property type="entry name" value="FLAGELLAR PROTEIN FLIL"/>
    <property type="match status" value="1"/>
</dbReference>
<keyword evidence="4 10" id="KW-1003">Cell membrane</keyword>
<proteinExistence type="inferred from homology"/>
<evidence type="ECO:0000256" key="3">
    <source>
        <dbReference type="ARBA" id="ARBA00008281"/>
    </source>
</evidence>
<evidence type="ECO:0000256" key="6">
    <source>
        <dbReference type="ARBA" id="ARBA00022692"/>
    </source>
</evidence>
<gene>
    <name evidence="11" type="ORF">SAMN05192534_101219</name>
</gene>
<evidence type="ECO:0000256" key="8">
    <source>
        <dbReference type="ARBA" id="ARBA00022989"/>
    </source>
</evidence>
<keyword evidence="9 10" id="KW-0472">Membrane</keyword>
<comment type="function">
    <text evidence="1 10">Controls the rotational direction of flagella during chemotaxis.</text>
</comment>